<feature type="transmembrane region" description="Helical" evidence="1">
    <location>
        <begin position="130"/>
        <end position="157"/>
    </location>
</feature>
<dbReference type="Proteomes" id="UP000276128">
    <property type="component" value="Unassembled WGS sequence"/>
</dbReference>
<comment type="caution">
    <text evidence="2">The sequence shown here is derived from an EMBL/GenBank/DDBJ whole genome shotgun (WGS) entry which is preliminary data.</text>
</comment>
<dbReference type="InterPro" id="IPR010390">
    <property type="entry name" value="ABC-2_transporter-like"/>
</dbReference>
<organism evidence="2 3">
    <name type="scientific">Paenibacillus whitsoniae</name>
    <dbReference type="NCBI Taxonomy" id="2496558"/>
    <lineage>
        <taxon>Bacteria</taxon>
        <taxon>Bacillati</taxon>
        <taxon>Bacillota</taxon>
        <taxon>Bacilli</taxon>
        <taxon>Bacillales</taxon>
        <taxon>Paenibacillaceae</taxon>
        <taxon>Paenibacillus</taxon>
    </lineage>
</organism>
<accession>A0A3S0C578</accession>
<feature type="transmembrane region" description="Helical" evidence="1">
    <location>
        <begin position="84"/>
        <end position="105"/>
    </location>
</feature>
<keyword evidence="3" id="KW-1185">Reference proteome</keyword>
<dbReference type="RefSeq" id="WP_126144532.1">
    <property type="nucleotide sequence ID" value="NZ_RXHU01000103.1"/>
</dbReference>
<protein>
    <recommendedName>
        <fullName evidence="4">ABC transporter permease</fullName>
    </recommendedName>
</protein>
<proteinExistence type="predicted"/>
<dbReference type="PANTHER" id="PTHR36833">
    <property type="entry name" value="SLR0610 PROTEIN-RELATED"/>
    <property type="match status" value="1"/>
</dbReference>
<evidence type="ECO:0000313" key="3">
    <source>
        <dbReference type="Proteomes" id="UP000276128"/>
    </source>
</evidence>
<dbReference type="EMBL" id="RXHU01000103">
    <property type="protein sequence ID" value="RTE03519.1"/>
    <property type="molecule type" value="Genomic_DNA"/>
</dbReference>
<gene>
    <name evidence="2" type="ORF">EJQ19_28015</name>
</gene>
<keyword evidence="1" id="KW-1133">Transmembrane helix</keyword>
<reference evidence="2 3" key="1">
    <citation type="submission" date="2018-12" db="EMBL/GenBank/DDBJ databases">
        <title>Bacillus ochoae sp. nov., Paenibacillus whitsoniae sp. nov., Paenibacillus spiritus sp. nov. Isolated from the Mars Exploration Rover during spacecraft assembly.</title>
        <authorList>
            <person name="Seuylemezian A."/>
            <person name="Vaishampayan P."/>
        </authorList>
    </citation>
    <scope>NUCLEOTIDE SEQUENCE [LARGE SCALE GENOMIC DNA]</scope>
    <source>
        <strain evidence="2 3">MER 54</strain>
    </source>
</reference>
<keyword evidence="1" id="KW-0472">Membrane</keyword>
<feature type="transmembrane region" description="Helical" evidence="1">
    <location>
        <begin position="169"/>
        <end position="193"/>
    </location>
</feature>
<evidence type="ECO:0008006" key="4">
    <source>
        <dbReference type="Google" id="ProtNLM"/>
    </source>
</evidence>
<dbReference type="Pfam" id="PF06182">
    <property type="entry name" value="ABC2_membrane_6"/>
    <property type="match status" value="1"/>
</dbReference>
<sequence>MLTEVDSSQHARAYENISLYGLPGRWRRLLLFVWSCWKANLLGAMEFRLSFLLTAGTMLINNVVWIVFWGLYFRRFPVVNGWELQDVMMLWAVGAGGFGLMATLFGNATRIASLIANGQLDVYLAQPKPVLLHILLSRMSVSAIGDVAFALLVYAGFGDHSLLGVLKFGLALTLATVIFIFFTVIVNCLAFWLGNTEGLSFQLFNALLTFSTYPTGIFRGAGKLLLFTVIPAGFISYLPIGLLRSLDTKFILGAVGVVLLLTAVGIGLFYTGLRRYASGNMMGLRR</sequence>
<feature type="transmembrane region" description="Helical" evidence="1">
    <location>
        <begin position="224"/>
        <end position="244"/>
    </location>
</feature>
<feature type="transmembrane region" description="Helical" evidence="1">
    <location>
        <begin position="51"/>
        <end position="72"/>
    </location>
</feature>
<evidence type="ECO:0000313" key="2">
    <source>
        <dbReference type="EMBL" id="RTE03519.1"/>
    </source>
</evidence>
<name>A0A3S0C578_9BACL</name>
<dbReference type="OrthoDB" id="9788195at2"/>
<dbReference type="AlphaFoldDB" id="A0A3S0C578"/>
<keyword evidence="1" id="KW-0812">Transmembrane</keyword>
<feature type="transmembrane region" description="Helical" evidence="1">
    <location>
        <begin position="250"/>
        <end position="273"/>
    </location>
</feature>
<dbReference type="PANTHER" id="PTHR36833:SF1">
    <property type="entry name" value="INTEGRAL MEMBRANE TRANSPORT PROTEIN"/>
    <property type="match status" value="1"/>
</dbReference>
<evidence type="ECO:0000256" key="1">
    <source>
        <dbReference type="SAM" id="Phobius"/>
    </source>
</evidence>